<evidence type="ECO:0000313" key="2">
    <source>
        <dbReference type="Proteomes" id="UP000237000"/>
    </source>
</evidence>
<organism evidence="1 2">
    <name type="scientific">Trema orientale</name>
    <name type="common">Charcoal tree</name>
    <name type="synonym">Celtis orientalis</name>
    <dbReference type="NCBI Taxonomy" id="63057"/>
    <lineage>
        <taxon>Eukaryota</taxon>
        <taxon>Viridiplantae</taxon>
        <taxon>Streptophyta</taxon>
        <taxon>Embryophyta</taxon>
        <taxon>Tracheophyta</taxon>
        <taxon>Spermatophyta</taxon>
        <taxon>Magnoliopsida</taxon>
        <taxon>eudicotyledons</taxon>
        <taxon>Gunneridae</taxon>
        <taxon>Pentapetalae</taxon>
        <taxon>rosids</taxon>
        <taxon>fabids</taxon>
        <taxon>Rosales</taxon>
        <taxon>Cannabaceae</taxon>
        <taxon>Trema</taxon>
    </lineage>
</organism>
<reference evidence="2" key="1">
    <citation type="submission" date="2016-06" db="EMBL/GenBank/DDBJ databases">
        <title>Parallel loss of symbiosis genes in relatives of nitrogen-fixing non-legume Parasponia.</title>
        <authorList>
            <person name="Van Velzen R."/>
            <person name="Holmer R."/>
            <person name="Bu F."/>
            <person name="Rutten L."/>
            <person name="Van Zeijl A."/>
            <person name="Liu W."/>
            <person name="Santuari L."/>
            <person name="Cao Q."/>
            <person name="Sharma T."/>
            <person name="Shen D."/>
            <person name="Roswanjaya Y."/>
            <person name="Wardhani T."/>
            <person name="Kalhor M.S."/>
            <person name="Jansen J."/>
            <person name="Van den Hoogen J."/>
            <person name="Gungor B."/>
            <person name="Hartog M."/>
            <person name="Hontelez J."/>
            <person name="Verver J."/>
            <person name="Yang W.-C."/>
            <person name="Schijlen E."/>
            <person name="Repin R."/>
            <person name="Schilthuizen M."/>
            <person name="Schranz E."/>
            <person name="Heidstra R."/>
            <person name="Miyata K."/>
            <person name="Fedorova E."/>
            <person name="Kohlen W."/>
            <person name="Bisseling T."/>
            <person name="Smit S."/>
            <person name="Geurts R."/>
        </authorList>
    </citation>
    <scope>NUCLEOTIDE SEQUENCE [LARGE SCALE GENOMIC DNA]</scope>
    <source>
        <strain evidence="2">cv. RG33-2</strain>
    </source>
</reference>
<proteinExistence type="predicted"/>
<dbReference type="AlphaFoldDB" id="A0A2P5EQY9"/>
<gene>
    <name evidence="1" type="ORF">TorRG33x02_163390</name>
</gene>
<dbReference type="Proteomes" id="UP000237000">
    <property type="component" value="Unassembled WGS sequence"/>
</dbReference>
<dbReference type="PANTHER" id="PTHR34835">
    <property type="entry name" value="OS07G0283600 PROTEIN-RELATED"/>
    <property type="match status" value="1"/>
</dbReference>
<dbReference type="OrthoDB" id="1166705at2759"/>
<evidence type="ECO:0000313" key="1">
    <source>
        <dbReference type="EMBL" id="PON87960.1"/>
    </source>
</evidence>
<comment type="caution">
    <text evidence="1">The sequence shown here is derived from an EMBL/GenBank/DDBJ whole genome shotgun (WGS) entry which is preliminary data.</text>
</comment>
<dbReference type="EMBL" id="JXTC01000111">
    <property type="protein sequence ID" value="PON87960.1"/>
    <property type="molecule type" value="Genomic_DNA"/>
</dbReference>
<sequence length="269" mass="30618">MDKTDAEVRKAFSIMYAKLTDEEKKNYGKVGEENGGPQREIPHREAGFGTFLRGNVLYVGSSLILWLVENIDPSRCMLTLNGKKYTLFGASFEYVMGIKNGCESIEFQGDVDISDLKDAIIGDKLRISMADLEEQLEESQDADELFIVRFALVGIGTVLCPPSWVHLSSSYLYAISDKRNLRKKNWASHTFRYLIESIRCYRVNHVKNLSGCILCLQKCSRVMKWIRSVGRFSSLEVELLYPLEDVKKQKHVLMKNLKKDIPSSSVLSN</sequence>
<keyword evidence="2" id="KW-1185">Reference proteome</keyword>
<accession>A0A2P5EQY9</accession>
<protein>
    <submittedName>
        <fullName evidence="1">Uncharacterized protein</fullName>
    </submittedName>
</protein>
<name>A0A2P5EQY9_TREOI</name>
<dbReference type="InParanoid" id="A0A2P5EQY9"/>
<dbReference type="PANTHER" id="PTHR34835:SF34">
    <property type="entry name" value="OS08G0555500 PROTEIN"/>
    <property type="match status" value="1"/>
</dbReference>